<protein>
    <recommendedName>
        <fullName evidence="2">UPF0102 protein BFW38_03155</fullName>
    </recommendedName>
</protein>
<dbReference type="NCBIfam" id="TIGR00252">
    <property type="entry name" value="YraN family protein"/>
    <property type="match status" value="1"/>
</dbReference>
<evidence type="ECO:0000313" key="4">
    <source>
        <dbReference type="Proteomes" id="UP000094291"/>
    </source>
</evidence>
<evidence type="ECO:0000256" key="1">
    <source>
        <dbReference type="ARBA" id="ARBA00006738"/>
    </source>
</evidence>
<dbReference type="AlphaFoldDB" id="A0A1E2V6S8"/>
<dbReference type="NCBIfam" id="NF009150">
    <property type="entry name" value="PRK12497.1-3"/>
    <property type="match status" value="1"/>
</dbReference>
<dbReference type="Pfam" id="PF02021">
    <property type="entry name" value="UPF0102"/>
    <property type="match status" value="1"/>
</dbReference>
<dbReference type="InterPro" id="IPR011856">
    <property type="entry name" value="tRNA_endonuc-like_dom_sf"/>
</dbReference>
<comment type="caution">
    <text evidence="3">The sequence shown here is derived from an EMBL/GenBank/DDBJ whole genome shotgun (WGS) entry which is preliminary data.</text>
</comment>
<dbReference type="RefSeq" id="WP_068997086.1">
    <property type="nucleotide sequence ID" value="NZ_MDTQ01000001.1"/>
</dbReference>
<reference evidence="3 4" key="1">
    <citation type="submission" date="2016-08" db="EMBL/GenBank/DDBJ databases">
        <authorList>
            <person name="Seilhamer J.J."/>
        </authorList>
    </citation>
    <scope>NUCLEOTIDE SEQUENCE [LARGE SCALE GENOMIC DNA]</scope>
    <source>
        <strain evidence="3 4">PH27A</strain>
    </source>
</reference>
<dbReference type="GO" id="GO:0003676">
    <property type="term" value="F:nucleic acid binding"/>
    <property type="evidence" value="ECO:0007669"/>
    <property type="project" value="InterPro"/>
</dbReference>
<dbReference type="Gene3D" id="3.40.1350.10">
    <property type="match status" value="1"/>
</dbReference>
<comment type="similarity">
    <text evidence="1 2">Belongs to the UPF0102 family.</text>
</comment>
<organism evidence="3 4">
    <name type="scientific">Terasakiispira papahanaumokuakeensis</name>
    <dbReference type="NCBI Taxonomy" id="197479"/>
    <lineage>
        <taxon>Bacteria</taxon>
        <taxon>Pseudomonadati</taxon>
        <taxon>Pseudomonadota</taxon>
        <taxon>Gammaproteobacteria</taxon>
        <taxon>Oceanospirillales</taxon>
        <taxon>Terasakiispira</taxon>
    </lineage>
</organism>
<dbReference type="PANTHER" id="PTHR34039">
    <property type="entry name" value="UPF0102 PROTEIN YRAN"/>
    <property type="match status" value="1"/>
</dbReference>
<dbReference type="STRING" id="197479.BFW38_03155"/>
<evidence type="ECO:0000313" key="3">
    <source>
        <dbReference type="EMBL" id="ODC02691.1"/>
    </source>
</evidence>
<dbReference type="Proteomes" id="UP000094291">
    <property type="component" value="Unassembled WGS sequence"/>
</dbReference>
<sequence length="125" mass="14509">MMSPRTARQRLGDQAETLARDYLKHQGLTLRTQNFLCRLGEVDLIMQDGNTCVFVEVRLRRSDRFGGALASVTRQKQQRLIHTANFYLQHEQLSSPCRFDVITLVLDHEGQPCIDQWIRDAFQAF</sequence>
<keyword evidence="4" id="KW-1185">Reference proteome</keyword>
<dbReference type="PANTHER" id="PTHR34039:SF1">
    <property type="entry name" value="UPF0102 PROTEIN YRAN"/>
    <property type="match status" value="1"/>
</dbReference>
<dbReference type="OrthoDB" id="9794876at2"/>
<proteinExistence type="inferred from homology"/>
<dbReference type="EMBL" id="MDTQ01000001">
    <property type="protein sequence ID" value="ODC02691.1"/>
    <property type="molecule type" value="Genomic_DNA"/>
</dbReference>
<name>A0A1E2V6S8_9GAMM</name>
<dbReference type="SUPFAM" id="SSF52980">
    <property type="entry name" value="Restriction endonuclease-like"/>
    <property type="match status" value="1"/>
</dbReference>
<accession>A0A1E2V6S8</accession>
<dbReference type="InterPro" id="IPR011335">
    <property type="entry name" value="Restrct_endonuc-II-like"/>
</dbReference>
<dbReference type="HAMAP" id="MF_00048">
    <property type="entry name" value="UPF0102"/>
    <property type="match status" value="1"/>
</dbReference>
<dbReference type="CDD" id="cd20736">
    <property type="entry name" value="PoNe_Nuclease"/>
    <property type="match status" value="1"/>
</dbReference>
<evidence type="ECO:0000256" key="2">
    <source>
        <dbReference type="HAMAP-Rule" id="MF_00048"/>
    </source>
</evidence>
<dbReference type="InterPro" id="IPR003509">
    <property type="entry name" value="UPF0102_YraN-like"/>
</dbReference>
<gene>
    <name evidence="3" type="ORF">BFW38_03155</name>
</gene>